<dbReference type="InterPro" id="IPR052521">
    <property type="entry name" value="Cell_div_SPOR-domain"/>
</dbReference>
<feature type="domain" description="SPOR" evidence="3">
    <location>
        <begin position="154"/>
        <end position="232"/>
    </location>
</feature>
<accession>A0A9D7E7Y6</accession>
<evidence type="ECO:0000313" key="4">
    <source>
        <dbReference type="EMBL" id="MBK6975366.1"/>
    </source>
</evidence>
<dbReference type="InterPro" id="IPR036680">
    <property type="entry name" value="SPOR-like_sf"/>
</dbReference>
<proteinExistence type="predicted"/>
<dbReference type="Proteomes" id="UP000807785">
    <property type="component" value="Unassembled WGS sequence"/>
</dbReference>
<evidence type="ECO:0000313" key="5">
    <source>
        <dbReference type="Proteomes" id="UP000807785"/>
    </source>
</evidence>
<dbReference type="GO" id="GO:0032506">
    <property type="term" value="P:cytokinetic process"/>
    <property type="evidence" value="ECO:0007669"/>
    <property type="project" value="TreeGrafter"/>
</dbReference>
<organism evidence="4 5">
    <name type="scientific">Candidatus Methylophosphatis roskildensis</name>
    <dbReference type="NCBI Taxonomy" id="2899263"/>
    <lineage>
        <taxon>Bacteria</taxon>
        <taxon>Pseudomonadati</taxon>
        <taxon>Pseudomonadota</taxon>
        <taxon>Betaproteobacteria</taxon>
        <taxon>Nitrosomonadales</taxon>
        <taxon>Sterolibacteriaceae</taxon>
        <taxon>Candidatus Methylophosphatis</taxon>
    </lineage>
</organism>
<feature type="compositionally biased region" description="Low complexity" evidence="1">
    <location>
        <begin position="87"/>
        <end position="102"/>
    </location>
</feature>
<feature type="transmembrane region" description="Helical" evidence="2">
    <location>
        <begin position="18"/>
        <end position="36"/>
    </location>
</feature>
<evidence type="ECO:0000256" key="1">
    <source>
        <dbReference type="SAM" id="MobiDB-lite"/>
    </source>
</evidence>
<dbReference type="GO" id="GO:0030428">
    <property type="term" value="C:cell septum"/>
    <property type="evidence" value="ECO:0007669"/>
    <property type="project" value="TreeGrafter"/>
</dbReference>
<dbReference type="EMBL" id="JADJEV010000005">
    <property type="protein sequence ID" value="MBK6975366.1"/>
    <property type="molecule type" value="Genomic_DNA"/>
</dbReference>
<dbReference type="GO" id="GO:0032153">
    <property type="term" value="C:cell division site"/>
    <property type="evidence" value="ECO:0007669"/>
    <property type="project" value="TreeGrafter"/>
</dbReference>
<name>A0A9D7E7Y6_9PROT</name>
<comment type="caution">
    <text evidence="4">The sequence shown here is derived from an EMBL/GenBank/DDBJ whole genome shotgun (WGS) entry which is preliminary data.</text>
</comment>
<gene>
    <name evidence="4" type="ORF">IPH26_21280</name>
</gene>
<dbReference type="SUPFAM" id="SSF110997">
    <property type="entry name" value="Sporulation related repeat"/>
    <property type="match status" value="1"/>
</dbReference>
<dbReference type="AlphaFoldDB" id="A0A9D7E7Y6"/>
<reference evidence="4" key="1">
    <citation type="submission" date="2020-10" db="EMBL/GenBank/DDBJ databases">
        <title>Connecting structure to function with the recovery of over 1000 high-quality activated sludge metagenome-assembled genomes encoding full-length rRNA genes using long-read sequencing.</title>
        <authorList>
            <person name="Singleton C.M."/>
            <person name="Petriglieri F."/>
            <person name="Kristensen J.M."/>
            <person name="Kirkegaard R.H."/>
            <person name="Michaelsen T.Y."/>
            <person name="Andersen M.H."/>
            <person name="Karst S.M."/>
            <person name="Dueholm M.S."/>
            <person name="Nielsen P.H."/>
            <person name="Albertsen M."/>
        </authorList>
    </citation>
    <scope>NUCLEOTIDE SEQUENCE</scope>
    <source>
        <strain evidence="4">Bjer_18-Q3-R1-45_BAT3C.347</strain>
    </source>
</reference>
<feature type="compositionally biased region" description="Basic and acidic residues" evidence="1">
    <location>
        <begin position="110"/>
        <end position="142"/>
    </location>
</feature>
<dbReference type="PROSITE" id="PS51724">
    <property type="entry name" value="SPOR"/>
    <property type="match status" value="1"/>
</dbReference>
<evidence type="ECO:0000256" key="2">
    <source>
        <dbReference type="SAM" id="Phobius"/>
    </source>
</evidence>
<dbReference type="Pfam" id="PF05036">
    <property type="entry name" value="SPOR"/>
    <property type="match status" value="1"/>
</dbReference>
<evidence type="ECO:0000259" key="3">
    <source>
        <dbReference type="PROSITE" id="PS51724"/>
    </source>
</evidence>
<dbReference type="InterPro" id="IPR007730">
    <property type="entry name" value="SPOR-like_dom"/>
</dbReference>
<protein>
    <submittedName>
        <fullName evidence="4">SPOR domain-containing protein</fullName>
    </submittedName>
</protein>
<dbReference type="Gene3D" id="3.30.70.1070">
    <property type="entry name" value="Sporulation related repeat"/>
    <property type="match status" value="1"/>
</dbReference>
<feature type="region of interest" description="Disordered" evidence="1">
    <location>
        <begin position="46"/>
        <end position="156"/>
    </location>
</feature>
<dbReference type="PANTHER" id="PTHR38687">
    <property type="entry name" value="CELL DIVISION PROTEIN DEDD-RELATED"/>
    <property type="match status" value="1"/>
</dbReference>
<dbReference type="PANTHER" id="PTHR38687:SF1">
    <property type="entry name" value="CELL DIVISION PROTEIN DEDD"/>
    <property type="match status" value="1"/>
</dbReference>
<dbReference type="GO" id="GO:0042834">
    <property type="term" value="F:peptidoglycan binding"/>
    <property type="evidence" value="ECO:0007669"/>
    <property type="project" value="InterPro"/>
</dbReference>
<keyword evidence="2" id="KW-0812">Transmembrane</keyword>
<keyword evidence="2" id="KW-0472">Membrane</keyword>
<sequence>MGESENQLELKKRARRRLVGAVALALTAVIVLPMVMDHEPKPLTQDIQIRIPSQDAKDVSKPVANPAAAPADTKSKPSPEPAPAPDAPTATQKPAEPETAGAAPPPPAKPDVKPVPKPEPKPDVKPEPKAEAKDGGKTERQAMVEAILSGNEPPQPTGQFIVQLGAFGDPANVGKVRTRVKAAGFNSYAETVKGPKGKQTRVRAGPFASREAALQAAAKLKHAGLPGVVVPK</sequence>
<keyword evidence="2" id="KW-1133">Transmembrane helix</keyword>